<keyword evidence="6" id="KW-1185">Reference proteome</keyword>
<dbReference type="AlphaFoldDB" id="A0A1N7C3B0"/>
<feature type="region of interest" description="Disordered" evidence="3">
    <location>
        <begin position="78"/>
        <end position="115"/>
    </location>
</feature>
<evidence type="ECO:0000313" key="6">
    <source>
        <dbReference type="Proteomes" id="UP000186914"/>
    </source>
</evidence>
<name>A0A1N7C3B0_9EURY</name>
<feature type="domain" description="SHSP" evidence="4">
    <location>
        <begin position="33"/>
        <end position="144"/>
    </location>
</feature>
<dbReference type="SUPFAM" id="SSF49764">
    <property type="entry name" value="HSP20-like chaperones"/>
    <property type="match status" value="1"/>
</dbReference>
<accession>A0A1N7C3B0</accession>
<feature type="compositionally biased region" description="Basic and acidic residues" evidence="3">
    <location>
        <begin position="78"/>
        <end position="98"/>
    </location>
</feature>
<dbReference type="Proteomes" id="UP000186914">
    <property type="component" value="Unassembled WGS sequence"/>
</dbReference>
<evidence type="ECO:0000259" key="4">
    <source>
        <dbReference type="PROSITE" id="PS01031"/>
    </source>
</evidence>
<comment type="similarity">
    <text evidence="1 2">Belongs to the small heat shock protein (HSP20) family.</text>
</comment>
<dbReference type="RefSeq" id="WP_076430896.1">
    <property type="nucleotide sequence ID" value="NZ_FTNO01000002.1"/>
</dbReference>
<reference evidence="6" key="1">
    <citation type="submission" date="2017-01" db="EMBL/GenBank/DDBJ databases">
        <authorList>
            <person name="Varghese N."/>
            <person name="Submissions S."/>
        </authorList>
    </citation>
    <scope>NUCLEOTIDE SEQUENCE [LARGE SCALE GENOMIC DNA]</scope>
    <source>
        <strain evidence="6">CGMCC 1.7737</strain>
    </source>
</reference>
<dbReference type="OrthoDB" id="198277at2157"/>
<sequence>MSRRKNPFDELEEMFERMGRQFDEMGGQLGGGMDWQTGGISVDVVDNGDEYVVTADLPGFEKDDLDITLQENRLRISAEHESEVKEEGEEYLRQERSQRSVSRTVSLPDPVDESSVSAEYRNGVLTVSLPKINGSDDSHNIEVS</sequence>
<dbReference type="Pfam" id="PF00011">
    <property type="entry name" value="HSP20"/>
    <property type="match status" value="1"/>
</dbReference>
<evidence type="ECO:0000256" key="3">
    <source>
        <dbReference type="SAM" id="MobiDB-lite"/>
    </source>
</evidence>
<gene>
    <name evidence="5" type="ORF">SAMN05421858_2934</name>
</gene>
<dbReference type="CDD" id="cd06464">
    <property type="entry name" value="ACD_sHsps-like"/>
    <property type="match status" value="1"/>
</dbReference>
<evidence type="ECO:0000313" key="5">
    <source>
        <dbReference type="EMBL" id="SIR58057.1"/>
    </source>
</evidence>
<protein>
    <submittedName>
        <fullName evidence="5">HSP20 family protein</fullName>
    </submittedName>
</protein>
<dbReference type="EMBL" id="FTNO01000002">
    <property type="protein sequence ID" value="SIR58057.1"/>
    <property type="molecule type" value="Genomic_DNA"/>
</dbReference>
<organism evidence="5 6">
    <name type="scientific">Haladaptatus litoreus</name>
    <dbReference type="NCBI Taxonomy" id="553468"/>
    <lineage>
        <taxon>Archaea</taxon>
        <taxon>Methanobacteriati</taxon>
        <taxon>Methanobacteriota</taxon>
        <taxon>Stenosarchaea group</taxon>
        <taxon>Halobacteria</taxon>
        <taxon>Halobacteriales</taxon>
        <taxon>Haladaptataceae</taxon>
        <taxon>Haladaptatus</taxon>
    </lineage>
</organism>
<dbReference type="InterPro" id="IPR008978">
    <property type="entry name" value="HSP20-like_chaperone"/>
</dbReference>
<dbReference type="InterPro" id="IPR031107">
    <property type="entry name" value="Small_HSP"/>
</dbReference>
<dbReference type="Gene3D" id="2.60.40.790">
    <property type="match status" value="1"/>
</dbReference>
<evidence type="ECO:0000256" key="2">
    <source>
        <dbReference type="RuleBase" id="RU003616"/>
    </source>
</evidence>
<dbReference type="PANTHER" id="PTHR11527">
    <property type="entry name" value="HEAT-SHOCK PROTEIN 20 FAMILY MEMBER"/>
    <property type="match status" value="1"/>
</dbReference>
<evidence type="ECO:0000256" key="1">
    <source>
        <dbReference type="PROSITE-ProRule" id="PRU00285"/>
    </source>
</evidence>
<dbReference type="InterPro" id="IPR002068">
    <property type="entry name" value="A-crystallin/Hsp20_dom"/>
</dbReference>
<dbReference type="PROSITE" id="PS01031">
    <property type="entry name" value="SHSP"/>
    <property type="match status" value="1"/>
</dbReference>
<proteinExistence type="inferred from homology"/>